<reference evidence="2" key="1">
    <citation type="journal article" date="2019" name="Int. J. Syst. Evol. Microbiol.">
        <title>The Global Catalogue of Microorganisms (GCM) 10K type strain sequencing project: providing services to taxonomists for standard genome sequencing and annotation.</title>
        <authorList>
            <consortium name="The Broad Institute Genomics Platform"/>
            <consortium name="The Broad Institute Genome Sequencing Center for Infectious Disease"/>
            <person name="Wu L."/>
            <person name="Ma J."/>
        </authorList>
    </citation>
    <scope>NUCLEOTIDE SEQUENCE [LARGE SCALE GENOMIC DNA]</scope>
    <source>
        <strain evidence="2">CCUG 59778</strain>
    </source>
</reference>
<proteinExistence type="predicted"/>
<sequence>MFTKVTEAVRGFFSLRIPNSEFTSRPWRAHEVLDGFRVEDVWRLPTPGGPGDLAALARFAASAENSTLTSNPVIRGLFKARWKIGEVLGWDDEKQKVGKRVASLRDDLPADLLAVERGPDMALTPFKSVFLTDTEWISEFSASMGHIVMHHGWVQDEDGRYYSQMTSLVKTYGTFGKMYMASIQPFRYLVVYPLQFRAIRKVWPQVLRDWSQPRPEGTETGKG</sequence>
<gene>
    <name evidence="1" type="ORF">ACFPM7_06130</name>
</gene>
<dbReference type="Proteomes" id="UP001596157">
    <property type="component" value="Unassembled WGS sequence"/>
</dbReference>
<evidence type="ECO:0000313" key="1">
    <source>
        <dbReference type="EMBL" id="MFC5286622.1"/>
    </source>
</evidence>
<dbReference type="Pfam" id="PF11066">
    <property type="entry name" value="DUF2867"/>
    <property type="match status" value="1"/>
</dbReference>
<keyword evidence="2" id="KW-1185">Reference proteome</keyword>
<dbReference type="InterPro" id="IPR021295">
    <property type="entry name" value="DUF2867"/>
</dbReference>
<protein>
    <submittedName>
        <fullName evidence="1">DUF2867 domain-containing protein</fullName>
    </submittedName>
</protein>
<name>A0ABW0EGV6_9PSEU</name>
<evidence type="ECO:0000313" key="2">
    <source>
        <dbReference type="Proteomes" id="UP001596157"/>
    </source>
</evidence>
<dbReference type="RefSeq" id="WP_378244726.1">
    <property type="nucleotide sequence ID" value="NZ_JBHSKF010000002.1"/>
</dbReference>
<comment type="caution">
    <text evidence="1">The sequence shown here is derived from an EMBL/GenBank/DDBJ whole genome shotgun (WGS) entry which is preliminary data.</text>
</comment>
<accession>A0ABW0EGV6</accession>
<organism evidence="1 2">
    <name type="scientific">Actinokineospora guangxiensis</name>
    <dbReference type="NCBI Taxonomy" id="1490288"/>
    <lineage>
        <taxon>Bacteria</taxon>
        <taxon>Bacillati</taxon>
        <taxon>Actinomycetota</taxon>
        <taxon>Actinomycetes</taxon>
        <taxon>Pseudonocardiales</taxon>
        <taxon>Pseudonocardiaceae</taxon>
        <taxon>Actinokineospora</taxon>
    </lineage>
</organism>
<dbReference type="EMBL" id="JBHSKF010000002">
    <property type="protein sequence ID" value="MFC5286622.1"/>
    <property type="molecule type" value="Genomic_DNA"/>
</dbReference>